<dbReference type="Gene3D" id="3.40.50.620">
    <property type="entry name" value="HUPs"/>
    <property type="match status" value="1"/>
</dbReference>
<gene>
    <name evidence="3" type="ORF">CCAM_LOCUS22411</name>
</gene>
<dbReference type="Pfam" id="PF00582">
    <property type="entry name" value="Usp"/>
    <property type="match status" value="1"/>
</dbReference>
<accession>A0A484LW42</accession>
<sequence>MATKIMRMHAKMRAGFCVSRRAVAHVSARSPLHQTYKRKPGGSLIRSEEERGEFSSKSSTEMSFNSEEEESTMADSECGNNNRVMVVVDQSLEARRALQWTLSHTVQSQDTVILLHVTKPSSKQGGNTSNGINQRPYELLSSMKNMCQTRRPGVHVEILIREGKEKELVIVQAAKQQKVSLLVLGQRKRSTMSRLHTMWSAGKRVHPNVVNYCIQNADCMTIAVRKKSRKHGGYLITTKCHKNFWLLA</sequence>
<dbReference type="AlphaFoldDB" id="A0A484LW42"/>
<dbReference type="OrthoDB" id="1667873at2759"/>
<reference evidence="3 4" key="1">
    <citation type="submission" date="2018-04" db="EMBL/GenBank/DDBJ databases">
        <authorList>
            <person name="Vogel A."/>
        </authorList>
    </citation>
    <scope>NUCLEOTIDE SEQUENCE [LARGE SCALE GENOMIC DNA]</scope>
</reference>
<dbReference type="InterPro" id="IPR014729">
    <property type="entry name" value="Rossmann-like_a/b/a_fold"/>
</dbReference>
<dbReference type="CDD" id="cd23659">
    <property type="entry name" value="USP_At3g01520-like"/>
    <property type="match status" value="1"/>
</dbReference>
<feature type="region of interest" description="Disordered" evidence="1">
    <location>
        <begin position="34"/>
        <end position="76"/>
    </location>
</feature>
<evidence type="ECO:0000313" key="4">
    <source>
        <dbReference type="Proteomes" id="UP000595140"/>
    </source>
</evidence>
<dbReference type="PANTHER" id="PTHR47000:SF3">
    <property type="entry name" value="ADENINE NUCLEOTIDE ALPHA HYDROLASES-LIKE SUPERFAMILY PROTEIN"/>
    <property type="match status" value="1"/>
</dbReference>
<evidence type="ECO:0000259" key="2">
    <source>
        <dbReference type="Pfam" id="PF00582"/>
    </source>
</evidence>
<proteinExistence type="predicted"/>
<protein>
    <recommendedName>
        <fullName evidence="2">UspA domain-containing protein</fullName>
    </recommendedName>
</protein>
<dbReference type="Proteomes" id="UP000595140">
    <property type="component" value="Unassembled WGS sequence"/>
</dbReference>
<feature type="domain" description="UspA" evidence="2">
    <location>
        <begin position="82"/>
        <end position="225"/>
    </location>
</feature>
<organism evidence="3 4">
    <name type="scientific">Cuscuta campestris</name>
    <dbReference type="NCBI Taxonomy" id="132261"/>
    <lineage>
        <taxon>Eukaryota</taxon>
        <taxon>Viridiplantae</taxon>
        <taxon>Streptophyta</taxon>
        <taxon>Embryophyta</taxon>
        <taxon>Tracheophyta</taxon>
        <taxon>Spermatophyta</taxon>
        <taxon>Magnoliopsida</taxon>
        <taxon>eudicotyledons</taxon>
        <taxon>Gunneridae</taxon>
        <taxon>Pentapetalae</taxon>
        <taxon>asterids</taxon>
        <taxon>lamiids</taxon>
        <taxon>Solanales</taxon>
        <taxon>Convolvulaceae</taxon>
        <taxon>Cuscuteae</taxon>
        <taxon>Cuscuta</taxon>
        <taxon>Cuscuta subgen. Grammica</taxon>
        <taxon>Cuscuta sect. Cleistogrammica</taxon>
    </lineage>
</organism>
<evidence type="ECO:0000313" key="3">
    <source>
        <dbReference type="EMBL" id="VFQ80635.1"/>
    </source>
</evidence>
<dbReference type="EMBL" id="OOIL02002123">
    <property type="protein sequence ID" value="VFQ80635.1"/>
    <property type="molecule type" value="Genomic_DNA"/>
</dbReference>
<dbReference type="PANTHER" id="PTHR47000">
    <property type="entry name" value="ADENINE NUCLEOTIDE ALPHA HYDROLASES-LIKE SUPERFAMILY PROTEIN"/>
    <property type="match status" value="1"/>
</dbReference>
<dbReference type="SUPFAM" id="SSF52402">
    <property type="entry name" value="Adenine nucleotide alpha hydrolases-like"/>
    <property type="match status" value="1"/>
</dbReference>
<dbReference type="InterPro" id="IPR006016">
    <property type="entry name" value="UspA"/>
</dbReference>
<name>A0A484LW42_9ASTE</name>
<feature type="compositionally biased region" description="Polar residues" evidence="1">
    <location>
        <begin position="55"/>
        <end position="65"/>
    </location>
</feature>
<keyword evidence="4" id="KW-1185">Reference proteome</keyword>
<evidence type="ECO:0000256" key="1">
    <source>
        <dbReference type="SAM" id="MobiDB-lite"/>
    </source>
</evidence>